<evidence type="ECO:0000256" key="1">
    <source>
        <dbReference type="ARBA" id="ARBA00010688"/>
    </source>
</evidence>
<keyword evidence="3" id="KW-0547">Nucleotide-binding</keyword>
<comment type="caution">
    <text evidence="7">The sequence shown here is derived from an EMBL/GenBank/DDBJ whole genome shotgun (WGS) entry which is preliminary data.</text>
</comment>
<protein>
    <recommendedName>
        <fullName evidence="6">Carbohydrate kinase PfkB domain-containing protein</fullName>
    </recommendedName>
</protein>
<reference evidence="7 8" key="1">
    <citation type="submission" date="2019-02" db="EMBL/GenBank/DDBJ databases">
        <title>Draft genome sequences of novel Actinobacteria.</title>
        <authorList>
            <person name="Sahin N."/>
            <person name="Ay H."/>
            <person name="Saygin H."/>
        </authorList>
    </citation>
    <scope>NUCLEOTIDE SEQUENCE [LARGE SCALE GENOMIC DNA]</scope>
    <source>
        <strain evidence="7 8">16K104</strain>
    </source>
</reference>
<comment type="similarity">
    <text evidence="1">Belongs to the carbohydrate kinase PfkB family.</text>
</comment>
<gene>
    <name evidence="7" type="ORF">E1218_08815</name>
</gene>
<keyword evidence="8" id="KW-1185">Reference proteome</keyword>
<dbReference type="PANTHER" id="PTHR43085:SF1">
    <property type="entry name" value="PSEUDOURIDINE KINASE-RELATED"/>
    <property type="match status" value="1"/>
</dbReference>
<dbReference type="PROSITE" id="PS00584">
    <property type="entry name" value="PFKB_KINASES_2"/>
    <property type="match status" value="1"/>
</dbReference>
<dbReference type="GO" id="GO:0016301">
    <property type="term" value="F:kinase activity"/>
    <property type="evidence" value="ECO:0007669"/>
    <property type="project" value="UniProtKB-KW"/>
</dbReference>
<keyword evidence="2" id="KW-0808">Transferase</keyword>
<dbReference type="EMBL" id="SMKR01000028">
    <property type="protein sequence ID" value="TDD27887.1"/>
    <property type="molecule type" value="Genomic_DNA"/>
</dbReference>
<dbReference type="OrthoDB" id="9795789at2"/>
<evidence type="ECO:0000313" key="8">
    <source>
        <dbReference type="Proteomes" id="UP000295172"/>
    </source>
</evidence>
<evidence type="ECO:0000313" key="7">
    <source>
        <dbReference type="EMBL" id="TDD27887.1"/>
    </source>
</evidence>
<evidence type="ECO:0000259" key="6">
    <source>
        <dbReference type="Pfam" id="PF00294"/>
    </source>
</evidence>
<dbReference type="SUPFAM" id="SSF53613">
    <property type="entry name" value="Ribokinase-like"/>
    <property type="match status" value="1"/>
</dbReference>
<dbReference type="RefSeq" id="WP_132318135.1">
    <property type="nucleotide sequence ID" value="NZ_SMKR01000028.1"/>
</dbReference>
<evidence type="ECO:0000256" key="3">
    <source>
        <dbReference type="ARBA" id="ARBA00022741"/>
    </source>
</evidence>
<organism evidence="7 8">
    <name type="scientific">Kribbella turkmenica</name>
    <dbReference type="NCBI Taxonomy" id="2530375"/>
    <lineage>
        <taxon>Bacteria</taxon>
        <taxon>Bacillati</taxon>
        <taxon>Actinomycetota</taxon>
        <taxon>Actinomycetes</taxon>
        <taxon>Propionibacteriales</taxon>
        <taxon>Kribbellaceae</taxon>
        <taxon>Kribbella</taxon>
    </lineage>
</organism>
<evidence type="ECO:0000256" key="2">
    <source>
        <dbReference type="ARBA" id="ARBA00022679"/>
    </source>
</evidence>
<accession>A0A4V2YGQ2</accession>
<dbReference type="GO" id="GO:0005524">
    <property type="term" value="F:ATP binding"/>
    <property type="evidence" value="ECO:0007669"/>
    <property type="project" value="UniProtKB-KW"/>
</dbReference>
<dbReference type="Proteomes" id="UP000295172">
    <property type="component" value="Unassembled WGS sequence"/>
</dbReference>
<feature type="domain" description="Carbohydrate kinase PfkB" evidence="6">
    <location>
        <begin position="31"/>
        <end position="283"/>
    </location>
</feature>
<keyword evidence="5" id="KW-0067">ATP-binding</keyword>
<dbReference type="AlphaFoldDB" id="A0A4V2YGQ2"/>
<evidence type="ECO:0000256" key="5">
    <source>
        <dbReference type="ARBA" id="ARBA00022840"/>
    </source>
</evidence>
<keyword evidence="4" id="KW-0418">Kinase</keyword>
<dbReference type="InterPro" id="IPR002173">
    <property type="entry name" value="Carboh/pur_kinase_PfkB_CS"/>
</dbReference>
<dbReference type="InterPro" id="IPR050306">
    <property type="entry name" value="PfkB_Carbo_kinase"/>
</dbReference>
<dbReference type="InterPro" id="IPR011611">
    <property type="entry name" value="PfkB_dom"/>
</dbReference>
<sequence length="293" mass="30051">MLLIVGEPIVAYQRDVTDDAAAAFSGPWPSGSPAICAYVAARLGLATTFVGAVGADRHGEVMREGLRSAGVDVSHLAIRADEPTAWARITYRGGERTFEFHVDDSAATTVTSADLGELPERARWLHLSGSALIFGGTLPDAAFEALERARRSGARVSVDPNVRPESLAPELLERLRAAIRAADVVLPSAGELGALGIETAELTAAGAVVCVTDSKNGATVHAPGHPDVRVPVEPVAAVDTDGAGDSFAAGFIAAAADDGDPVTAARFGAQVAAAAIAEHGPMTATFQGLQAVR</sequence>
<dbReference type="Gene3D" id="3.40.1190.20">
    <property type="match status" value="1"/>
</dbReference>
<name>A0A4V2YGQ2_9ACTN</name>
<dbReference type="InterPro" id="IPR029056">
    <property type="entry name" value="Ribokinase-like"/>
</dbReference>
<evidence type="ECO:0000256" key="4">
    <source>
        <dbReference type="ARBA" id="ARBA00022777"/>
    </source>
</evidence>
<proteinExistence type="inferred from homology"/>
<dbReference type="Pfam" id="PF00294">
    <property type="entry name" value="PfkB"/>
    <property type="match status" value="1"/>
</dbReference>
<dbReference type="PANTHER" id="PTHR43085">
    <property type="entry name" value="HEXOKINASE FAMILY MEMBER"/>
    <property type="match status" value="1"/>
</dbReference>